<dbReference type="AlphaFoldDB" id="A0ABD2N7I4"/>
<feature type="domain" description="RecA family profile 1" evidence="8">
    <location>
        <begin position="64"/>
        <end position="134"/>
    </location>
</feature>
<evidence type="ECO:0000256" key="6">
    <source>
        <dbReference type="ARBA" id="ARBA00023242"/>
    </source>
</evidence>
<dbReference type="Pfam" id="PF08423">
    <property type="entry name" value="Rad51"/>
    <property type="match status" value="1"/>
</dbReference>
<keyword evidence="10" id="KW-1185">Reference proteome</keyword>
<keyword evidence="4" id="KW-0067">ATP-binding</keyword>
<evidence type="ECO:0000259" key="8">
    <source>
        <dbReference type="PROSITE" id="PS50162"/>
    </source>
</evidence>
<dbReference type="PANTHER" id="PTHR46239">
    <property type="entry name" value="DNA REPAIR PROTEIN RAD51 HOMOLOG 3 RAD51C"/>
    <property type="match status" value="1"/>
</dbReference>
<dbReference type="GO" id="GO:0005524">
    <property type="term" value="F:ATP binding"/>
    <property type="evidence" value="ECO:0007669"/>
    <property type="project" value="UniProtKB-KW"/>
</dbReference>
<evidence type="ECO:0000256" key="4">
    <source>
        <dbReference type="ARBA" id="ARBA00022840"/>
    </source>
</evidence>
<reference evidence="9 10" key="1">
    <citation type="journal article" date="2021" name="BMC Biol.">
        <title>Horizontally acquired antibacterial genes associated with adaptive radiation of ladybird beetles.</title>
        <authorList>
            <person name="Li H.S."/>
            <person name="Tang X.F."/>
            <person name="Huang Y.H."/>
            <person name="Xu Z.Y."/>
            <person name="Chen M.L."/>
            <person name="Du X.Y."/>
            <person name="Qiu B.Y."/>
            <person name="Chen P.T."/>
            <person name="Zhang W."/>
            <person name="Slipinski A."/>
            <person name="Escalona H.E."/>
            <person name="Waterhouse R.M."/>
            <person name="Zwick A."/>
            <person name="Pang H."/>
        </authorList>
    </citation>
    <scope>NUCLEOTIDE SEQUENCE [LARGE SCALE GENOMIC DNA]</scope>
    <source>
        <strain evidence="9">SYSU2018</strain>
    </source>
</reference>
<dbReference type="Gene3D" id="3.40.50.300">
    <property type="entry name" value="P-loop containing nucleotide triphosphate hydrolases"/>
    <property type="match status" value="1"/>
</dbReference>
<evidence type="ECO:0000313" key="10">
    <source>
        <dbReference type="Proteomes" id="UP001516400"/>
    </source>
</evidence>
<evidence type="ECO:0000256" key="3">
    <source>
        <dbReference type="ARBA" id="ARBA00022763"/>
    </source>
</evidence>
<protein>
    <recommendedName>
        <fullName evidence="7">DNA repair protein RAD51 homolog 3</fullName>
    </recommendedName>
</protein>
<comment type="caution">
    <text evidence="9">The sequence shown here is derived from an EMBL/GenBank/DDBJ whole genome shotgun (WGS) entry which is preliminary data.</text>
</comment>
<keyword evidence="6" id="KW-0539">Nucleus</keyword>
<gene>
    <name evidence="9" type="ORF">HHI36_015919</name>
</gene>
<dbReference type="GO" id="GO:0005634">
    <property type="term" value="C:nucleus"/>
    <property type="evidence" value="ECO:0007669"/>
    <property type="project" value="UniProtKB-SubCell"/>
</dbReference>
<dbReference type="PANTHER" id="PTHR46239:SF1">
    <property type="entry name" value="DNA REPAIR PROTEIN RAD51 HOMOLOG 3"/>
    <property type="match status" value="1"/>
</dbReference>
<accession>A0ABD2N7I4</accession>
<dbReference type="PROSITE" id="PS50162">
    <property type="entry name" value="RECA_2"/>
    <property type="match status" value="1"/>
</dbReference>
<evidence type="ECO:0000256" key="2">
    <source>
        <dbReference type="ARBA" id="ARBA00022741"/>
    </source>
</evidence>
<organism evidence="9 10">
    <name type="scientific">Cryptolaemus montrouzieri</name>
    <dbReference type="NCBI Taxonomy" id="559131"/>
    <lineage>
        <taxon>Eukaryota</taxon>
        <taxon>Metazoa</taxon>
        <taxon>Ecdysozoa</taxon>
        <taxon>Arthropoda</taxon>
        <taxon>Hexapoda</taxon>
        <taxon>Insecta</taxon>
        <taxon>Pterygota</taxon>
        <taxon>Neoptera</taxon>
        <taxon>Endopterygota</taxon>
        <taxon>Coleoptera</taxon>
        <taxon>Polyphaga</taxon>
        <taxon>Cucujiformia</taxon>
        <taxon>Coccinelloidea</taxon>
        <taxon>Coccinellidae</taxon>
        <taxon>Scymninae</taxon>
        <taxon>Scymnini</taxon>
        <taxon>Cryptolaemus</taxon>
    </lineage>
</organism>
<dbReference type="InterPro" id="IPR052093">
    <property type="entry name" value="HR_Repair_Mediator"/>
</dbReference>
<keyword evidence="2" id="KW-0547">Nucleotide-binding</keyword>
<evidence type="ECO:0000313" key="9">
    <source>
        <dbReference type="EMBL" id="KAL3274537.1"/>
    </source>
</evidence>
<dbReference type="GO" id="GO:0006281">
    <property type="term" value="P:DNA repair"/>
    <property type="evidence" value="ECO:0007669"/>
    <property type="project" value="UniProtKB-KW"/>
</dbReference>
<keyword evidence="3" id="KW-0227">DNA damage</keyword>
<dbReference type="InterPro" id="IPR027417">
    <property type="entry name" value="P-loop_NTPase"/>
</dbReference>
<dbReference type="Proteomes" id="UP001516400">
    <property type="component" value="Unassembled WGS sequence"/>
</dbReference>
<proteinExistence type="predicted"/>
<dbReference type="EMBL" id="JABFTP020000062">
    <property type="protein sequence ID" value="KAL3274537.1"/>
    <property type="molecule type" value="Genomic_DNA"/>
</dbReference>
<comment type="subcellular location">
    <subcellularLocation>
        <location evidence="1">Nucleus</location>
    </subcellularLocation>
</comment>
<evidence type="ECO:0000256" key="5">
    <source>
        <dbReference type="ARBA" id="ARBA00023204"/>
    </source>
</evidence>
<name>A0ABD2N7I4_9CUCU</name>
<dbReference type="InterPro" id="IPR013632">
    <property type="entry name" value="Rad51_C"/>
</dbReference>
<sequence>MPLQQDVTSLDIPASQQKDLMDKGFNTVEDIRNDNEFVCSLDLEKLTKVPQTRTALQYLEEEESAEMIRSFLDNLDTVLNGLLKHGLITELVGLPGSGRTQLCLHLSVSAQIKEIMFVEKQYIFVQIWISQFLD</sequence>
<evidence type="ECO:0000256" key="7">
    <source>
        <dbReference type="ARBA" id="ARBA00040674"/>
    </source>
</evidence>
<dbReference type="InterPro" id="IPR020588">
    <property type="entry name" value="RecA_ATP-bd"/>
</dbReference>
<dbReference type="SUPFAM" id="SSF52540">
    <property type="entry name" value="P-loop containing nucleoside triphosphate hydrolases"/>
    <property type="match status" value="1"/>
</dbReference>
<keyword evidence="5" id="KW-0234">DNA repair</keyword>
<evidence type="ECO:0000256" key="1">
    <source>
        <dbReference type="ARBA" id="ARBA00004123"/>
    </source>
</evidence>